<protein>
    <submittedName>
        <fullName evidence="8">Methyltransferase-like protein 17, mitochondrial</fullName>
    </submittedName>
</protein>
<dbReference type="Pfam" id="PF09243">
    <property type="entry name" value="Rsm22"/>
    <property type="match status" value="2"/>
</dbReference>
<evidence type="ECO:0000313" key="9">
    <source>
        <dbReference type="Proteomes" id="UP000887458"/>
    </source>
</evidence>
<organism evidence="8 9">
    <name type="scientific">Dermatophagoides pteronyssinus</name>
    <name type="common">European house dust mite</name>
    <dbReference type="NCBI Taxonomy" id="6956"/>
    <lineage>
        <taxon>Eukaryota</taxon>
        <taxon>Metazoa</taxon>
        <taxon>Ecdysozoa</taxon>
        <taxon>Arthropoda</taxon>
        <taxon>Chelicerata</taxon>
        <taxon>Arachnida</taxon>
        <taxon>Acari</taxon>
        <taxon>Acariformes</taxon>
        <taxon>Sarcoptiformes</taxon>
        <taxon>Astigmata</taxon>
        <taxon>Psoroptidia</taxon>
        <taxon>Analgoidea</taxon>
        <taxon>Pyroglyphidae</taxon>
        <taxon>Dermatophagoidinae</taxon>
        <taxon>Dermatophagoides</taxon>
    </lineage>
</organism>
<comment type="function">
    <text evidence="7">Mitochondrial ribosome (mitoribosome) assembly factor. Binds at the interface of the head and body domains of the mitochondrial small ribosomal subunit (mt-SSU), occluding the mRNA channel and preventing compaction of the head domain towards the body. Probable inactive methyltransferase: retains the characteristic folding and ability to bind S-adenosyl-L-methionine, but it probably lost its methyltransferase activity.</text>
</comment>
<reference evidence="8 9" key="2">
    <citation type="journal article" date="2022" name="Mol. Biol. Evol.">
        <title>Comparative Genomics Reveals Insights into the Divergent Evolution of Astigmatic Mites and Household Pest Adaptations.</title>
        <authorList>
            <person name="Xiong Q."/>
            <person name="Wan A.T."/>
            <person name="Liu X."/>
            <person name="Fung C.S."/>
            <person name="Xiao X."/>
            <person name="Malainual N."/>
            <person name="Hou J."/>
            <person name="Wang L."/>
            <person name="Wang M."/>
            <person name="Yang K.Y."/>
            <person name="Cui Y."/>
            <person name="Leung E.L."/>
            <person name="Nong W."/>
            <person name="Shin S.K."/>
            <person name="Au S.W."/>
            <person name="Jeong K.Y."/>
            <person name="Chew F.T."/>
            <person name="Hui J.H."/>
            <person name="Leung T.F."/>
            <person name="Tungtrongchitr A."/>
            <person name="Zhong N."/>
            <person name="Liu Z."/>
            <person name="Tsui S.K."/>
        </authorList>
    </citation>
    <scope>NUCLEOTIDE SEQUENCE [LARGE SCALE GENOMIC DNA]</scope>
    <source>
        <strain evidence="8">Derp</strain>
    </source>
</reference>
<keyword evidence="9" id="KW-1185">Reference proteome</keyword>
<sequence>MNSFLFKSIIDNLCRRRTIRYKHNFTLKENFTEFFENVDNKYRNQPGNRRLFSGKLPFKLHFAATSVINKYRNKNFRRKVKEIEDDFLRIFVNRESEQQQQDNVENTKKINVDESFDYEMAMKNIGFKQEMQERHRTLYFEKDFYNNHECASYMAARLPANFAVLSHVFNEIRNEEPDFQPTSVFDFGSGIGTTIWAADHYWNKTIQEYFCVDMNENMNQLSRELLQRGTLNDEHILDRIFYRQFLPAKHFPSYDLVVSAFSLLEMEDTRNRLYVVENLWQKTSGCLVLIEHGSKAGFQAIMEARNFLLQINRKIQLEQQQSNLPNQSDRTEIDNRLLSIGGSIMAPCPHDLICPRQSILNKKSYCNFGVHYQPLDYGQTNPRIKSEKFTFLIMKKHGNHHHCWKEEQKNWSKIIEPVVSKAGHAICRICDNDGLLKQIIVSKSKTDKHVYKCIKSARWGDKLPMDVNECTVDTETETTLTKTKTDE</sequence>
<gene>
    <name evidence="8" type="primary">METTL17</name>
    <name evidence="8" type="ORF">DERP_009991</name>
</gene>
<reference evidence="8 9" key="1">
    <citation type="journal article" date="2018" name="J. Allergy Clin. Immunol.">
        <title>High-quality assembly of Dermatophagoides pteronyssinus genome and transcriptome reveals a wide range of novel allergens.</title>
        <authorList>
            <person name="Liu X.Y."/>
            <person name="Yang K.Y."/>
            <person name="Wang M.Q."/>
            <person name="Kwok J.S."/>
            <person name="Zeng X."/>
            <person name="Yang Z."/>
            <person name="Xiao X.J."/>
            <person name="Lau C.P."/>
            <person name="Li Y."/>
            <person name="Huang Z.M."/>
            <person name="Ba J.G."/>
            <person name="Yim A.K."/>
            <person name="Ouyang C.Y."/>
            <person name="Ngai S.M."/>
            <person name="Chan T.F."/>
            <person name="Leung E.L."/>
            <person name="Liu L."/>
            <person name="Liu Z.G."/>
            <person name="Tsui S.K."/>
        </authorList>
    </citation>
    <scope>NUCLEOTIDE SEQUENCE [LARGE SCALE GENOMIC DNA]</scope>
    <source>
        <strain evidence="8">Derp</strain>
    </source>
</reference>
<proteinExistence type="predicted"/>
<keyword evidence="3" id="KW-0809">Transit peptide</keyword>
<dbReference type="InterPro" id="IPR052571">
    <property type="entry name" value="Mt_RNA_Methyltransferase"/>
</dbReference>
<dbReference type="Proteomes" id="UP000887458">
    <property type="component" value="Unassembled WGS sequence"/>
</dbReference>
<evidence type="ECO:0000256" key="7">
    <source>
        <dbReference type="ARBA" id="ARBA00045681"/>
    </source>
</evidence>
<dbReference type="PANTHER" id="PTHR13184:SF5">
    <property type="entry name" value="METHYLTRANSFERASE-LIKE PROTEIN 17, MITOCHONDRIAL"/>
    <property type="match status" value="1"/>
</dbReference>
<dbReference type="PANTHER" id="PTHR13184">
    <property type="entry name" value="37S RIBOSOMAL PROTEIN S22"/>
    <property type="match status" value="1"/>
</dbReference>
<keyword evidence="5" id="KW-0411">Iron-sulfur</keyword>
<dbReference type="Gene3D" id="3.40.50.150">
    <property type="entry name" value="Vaccinia Virus protein VP39"/>
    <property type="match status" value="1"/>
</dbReference>
<evidence type="ECO:0000256" key="6">
    <source>
        <dbReference type="ARBA" id="ARBA00023128"/>
    </source>
</evidence>
<keyword evidence="2" id="KW-0479">Metal-binding</keyword>
<evidence type="ECO:0000256" key="5">
    <source>
        <dbReference type="ARBA" id="ARBA00023014"/>
    </source>
</evidence>
<comment type="caution">
    <text evidence="8">The sequence shown here is derived from an EMBL/GenBank/DDBJ whole genome shotgun (WGS) entry which is preliminary data.</text>
</comment>
<dbReference type="InterPro" id="IPR029063">
    <property type="entry name" value="SAM-dependent_MTases_sf"/>
</dbReference>
<keyword evidence="6" id="KW-0496">Mitochondrion</keyword>
<dbReference type="InterPro" id="IPR015324">
    <property type="entry name" value="Ribosomal_Rsm22-like"/>
</dbReference>
<evidence type="ECO:0000256" key="4">
    <source>
        <dbReference type="ARBA" id="ARBA00023004"/>
    </source>
</evidence>
<keyword evidence="4" id="KW-0408">Iron</keyword>
<dbReference type="EMBL" id="NJHN03000090">
    <property type="protein sequence ID" value="KAH9416627.1"/>
    <property type="molecule type" value="Genomic_DNA"/>
</dbReference>
<evidence type="ECO:0000256" key="2">
    <source>
        <dbReference type="ARBA" id="ARBA00022723"/>
    </source>
</evidence>
<comment type="subcellular location">
    <subcellularLocation>
        <location evidence="1">Mitochondrion</location>
    </subcellularLocation>
</comment>
<accession>A0ABQ8J291</accession>
<evidence type="ECO:0000256" key="3">
    <source>
        <dbReference type="ARBA" id="ARBA00022946"/>
    </source>
</evidence>
<dbReference type="SUPFAM" id="SSF53335">
    <property type="entry name" value="S-adenosyl-L-methionine-dependent methyltransferases"/>
    <property type="match status" value="1"/>
</dbReference>
<evidence type="ECO:0000313" key="8">
    <source>
        <dbReference type="EMBL" id="KAH9416627.1"/>
    </source>
</evidence>
<name>A0ABQ8J291_DERPT</name>
<evidence type="ECO:0000256" key="1">
    <source>
        <dbReference type="ARBA" id="ARBA00004173"/>
    </source>
</evidence>